<dbReference type="EMBL" id="CP035913">
    <property type="protein sequence ID" value="QBE61945.1"/>
    <property type="molecule type" value="Genomic_DNA"/>
</dbReference>
<name>A0A4P6KTP5_9BURK</name>
<evidence type="ECO:0000313" key="1">
    <source>
        <dbReference type="EMBL" id="QBE61945.1"/>
    </source>
</evidence>
<proteinExistence type="predicted"/>
<sequence length="225" mass="24514">MSTPSRHAAELLRLTWNWLPARYAHRSRLLGGGKFAGAPGSRAERALSLRLLREHGLGGLWRRDALPYPWLLEQSEALHARAFEAGLAGHGAFFAMQLTRQARRQVADYLGEEQFARALDHAAAYPALASAGTALALDAQLQARLTRRGALLLAALLPQDDGVAQRFLLRFAAADADTGADPAPTAPPPEACTQLAALMDTLPVRRDSLFDWVWHELSPRGGEAR</sequence>
<dbReference type="AlphaFoldDB" id="A0A4P6KTP5"/>
<dbReference type="KEGG" id="plue:EWM63_02175"/>
<accession>A0A4P6KTP5</accession>
<organism evidence="1 2">
    <name type="scientific">Pseudoduganella lutea</name>
    <dbReference type="NCBI Taxonomy" id="321985"/>
    <lineage>
        <taxon>Bacteria</taxon>
        <taxon>Pseudomonadati</taxon>
        <taxon>Pseudomonadota</taxon>
        <taxon>Betaproteobacteria</taxon>
        <taxon>Burkholderiales</taxon>
        <taxon>Oxalobacteraceae</taxon>
        <taxon>Telluria group</taxon>
        <taxon>Pseudoduganella</taxon>
    </lineage>
</organism>
<reference evidence="1 2" key="1">
    <citation type="submission" date="2019-02" db="EMBL/GenBank/DDBJ databases">
        <title>Draft Genome Sequences of Six Type Strains of the Genus Massilia.</title>
        <authorList>
            <person name="Miess H."/>
            <person name="Frediansyhah A."/>
            <person name="Gross H."/>
        </authorList>
    </citation>
    <scope>NUCLEOTIDE SEQUENCE [LARGE SCALE GENOMIC DNA]</scope>
    <source>
        <strain evidence="1 2">DSM 17473</strain>
    </source>
</reference>
<evidence type="ECO:0000313" key="2">
    <source>
        <dbReference type="Proteomes" id="UP000290637"/>
    </source>
</evidence>
<gene>
    <name evidence="1" type="ORF">EWM63_02175</name>
</gene>
<protein>
    <submittedName>
        <fullName evidence="1">Uncharacterized protein</fullName>
    </submittedName>
</protein>
<keyword evidence="2" id="KW-1185">Reference proteome</keyword>
<dbReference type="RefSeq" id="WP_130185082.1">
    <property type="nucleotide sequence ID" value="NZ_CP035913.1"/>
</dbReference>
<dbReference type="Proteomes" id="UP000290637">
    <property type="component" value="Chromosome"/>
</dbReference>